<gene>
    <name evidence="1" type="ORF">S12H4_52896</name>
</gene>
<organism evidence="1">
    <name type="scientific">marine sediment metagenome</name>
    <dbReference type="NCBI Taxonomy" id="412755"/>
    <lineage>
        <taxon>unclassified sequences</taxon>
        <taxon>metagenomes</taxon>
        <taxon>ecological metagenomes</taxon>
    </lineage>
</organism>
<proteinExistence type="predicted"/>
<feature type="non-terminal residue" evidence="1">
    <location>
        <position position="236"/>
    </location>
</feature>
<dbReference type="EMBL" id="BARW01033606">
    <property type="protein sequence ID" value="GAJ11589.1"/>
    <property type="molecule type" value="Genomic_DNA"/>
</dbReference>
<feature type="non-terminal residue" evidence="1">
    <location>
        <position position="1"/>
    </location>
</feature>
<dbReference type="Gene3D" id="2.130.10.10">
    <property type="entry name" value="YVTN repeat-like/Quinoprotein amine dehydrogenase"/>
    <property type="match status" value="1"/>
</dbReference>
<dbReference type="InterPro" id="IPR011047">
    <property type="entry name" value="Quinoprotein_ADH-like_sf"/>
</dbReference>
<dbReference type="AlphaFoldDB" id="X1U261"/>
<sequence>GDILFSETWAAPAAWAAGGMQIEFNAISLEEGVAVIWTKDTLEYYAFSTDTGKYMWGPAEPEYYMNYYGWTELLERPILIWDGKLYSSGCGGIIYCYDLTDGDVLWTYVSEDPYQEYLFANNWWQFFLFITDGKLYTSHMEHSAIEPMPRGAPFLCLNATDGDIIWEADGLFRSTRWGGRAIIGDSIIVGMDTYDNRLYAIGKGPSATTVLIQNDVIAHGSNVLIKGMVTDVSPGT</sequence>
<dbReference type="InterPro" id="IPR015943">
    <property type="entry name" value="WD40/YVTN_repeat-like_dom_sf"/>
</dbReference>
<comment type="caution">
    <text evidence="1">The sequence shown here is derived from an EMBL/GenBank/DDBJ whole genome shotgun (WGS) entry which is preliminary data.</text>
</comment>
<evidence type="ECO:0008006" key="2">
    <source>
        <dbReference type="Google" id="ProtNLM"/>
    </source>
</evidence>
<evidence type="ECO:0000313" key="1">
    <source>
        <dbReference type="EMBL" id="GAJ11589.1"/>
    </source>
</evidence>
<reference evidence="1" key="1">
    <citation type="journal article" date="2014" name="Front. Microbiol.">
        <title>High frequency of phylogenetically diverse reductive dehalogenase-homologous genes in deep subseafloor sedimentary metagenomes.</title>
        <authorList>
            <person name="Kawai M."/>
            <person name="Futagami T."/>
            <person name="Toyoda A."/>
            <person name="Takaki Y."/>
            <person name="Nishi S."/>
            <person name="Hori S."/>
            <person name="Arai W."/>
            <person name="Tsubouchi T."/>
            <person name="Morono Y."/>
            <person name="Uchiyama I."/>
            <person name="Ito T."/>
            <person name="Fujiyama A."/>
            <person name="Inagaki F."/>
            <person name="Takami H."/>
        </authorList>
    </citation>
    <scope>NUCLEOTIDE SEQUENCE</scope>
    <source>
        <strain evidence="1">Expedition CK06-06</strain>
    </source>
</reference>
<protein>
    <recommendedName>
        <fullName evidence="2">PQQ-binding-like beta-propeller repeat protein</fullName>
    </recommendedName>
</protein>
<name>X1U261_9ZZZZ</name>
<accession>X1U261</accession>
<dbReference type="SUPFAM" id="SSF50998">
    <property type="entry name" value="Quinoprotein alcohol dehydrogenase-like"/>
    <property type="match status" value="1"/>
</dbReference>